<dbReference type="AlphaFoldDB" id="A0A4V3WV26"/>
<proteinExistence type="predicted"/>
<dbReference type="Proteomes" id="UP000308978">
    <property type="component" value="Unassembled WGS sequence"/>
</dbReference>
<dbReference type="InterPro" id="IPR004919">
    <property type="entry name" value="GmrSD_N"/>
</dbReference>
<dbReference type="Pfam" id="PF03235">
    <property type="entry name" value="GmrSD_N"/>
    <property type="match status" value="1"/>
</dbReference>
<feature type="domain" description="GmrSD restriction endonucleases N-terminal" evidence="1">
    <location>
        <begin position="15"/>
        <end position="220"/>
    </location>
</feature>
<gene>
    <name evidence="2" type="ORF">E5986_01790</name>
</gene>
<evidence type="ECO:0000313" key="2">
    <source>
        <dbReference type="EMBL" id="THG38187.1"/>
    </source>
</evidence>
<accession>A0A4V3WV26</accession>
<evidence type="ECO:0000313" key="3">
    <source>
        <dbReference type="Proteomes" id="UP000308978"/>
    </source>
</evidence>
<name>A0A4V3WV26_9ACTN</name>
<evidence type="ECO:0000259" key="1">
    <source>
        <dbReference type="Pfam" id="PF03235"/>
    </source>
</evidence>
<sequence length="603" mass="68200">MQDCYSVTTYSVQSILGLIDSGDIAIPEIQRPFVWDATKVRDLIDSLYNGYPTGYLITWKNPDVKIKGGGTSEGKTVLIDGQQRVTAITAALAGRSVLNEDYELKRIKIAFNPQQLTKDSPFEVLTPIIEKDKRWISDVSTLFQPGFNSYSFITEYINANPDCNQNLVSARIGDLQAIAARQLGVIQINADCTIDEVTDIFIRINSKGAVLSQADFAMSKIAADEIHGGAMLRKAIDYYCHLAVKPEFWSVLSTQDLEYMSTEYAAKSEWLKNDKDDIYDPDYNDMLRVAFMFKFGRGKLADLVSLLSGRDFATRDYKSEIADESFEKLNDGVLRFMNENNFKDFVLAIRSAGFTSSSLISSQGALNFAYNLYLMLREDSNISATDVKRYVQRWYVMSILTGRYSGSSESVMDRDIRRITEMGFLQFYDEIVKANLSESFWEAALPQNLVTTSTRTGGWLVYVASQIKEADNTLFTNGVKVSDVVASIGDIHHIFPKDFLRKEINAPQRLYNQVANYAYLEKRINIKIGARRPGDYFSEALECAKSGAPYFGNIYGEESLLDNLSQNCIPKDIFNMGAEDYERFLNERRILMANKIKEYFSAL</sequence>
<reference evidence="2 3" key="1">
    <citation type="submission" date="2019-04" db="EMBL/GenBank/DDBJ databases">
        <title>Microbes associate with the intestines of laboratory mice.</title>
        <authorList>
            <person name="Navarre W."/>
            <person name="Wong E."/>
            <person name="Huang K.C."/>
            <person name="Tropini C."/>
            <person name="Ng K."/>
            <person name="Yu B."/>
        </authorList>
    </citation>
    <scope>NUCLEOTIDE SEQUENCE [LARGE SCALE GENOMIC DNA]</scope>
    <source>
        <strain evidence="2 3">NM80_B27</strain>
    </source>
</reference>
<dbReference type="PANTHER" id="PTHR37292:SF2">
    <property type="entry name" value="DUF262 DOMAIN-CONTAINING PROTEIN"/>
    <property type="match status" value="1"/>
</dbReference>
<dbReference type="PANTHER" id="PTHR37292">
    <property type="entry name" value="VNG6097C"/>
    <property type="match status" value="1"/>
</dbReference>
<dbReference type="EMBL" id="SSTJ01000002">
    <property type="protein sequence ID" value="THG38187.1"/>
    <property type="molecule type" value="Genomic_DNA"/>
</dbReference>
<dbReference type="RefSeq" id="WP_136432848.1">
    <property type="nucleotide sequence ID" value="NZ_SSTJ01000002.1"/>
</dbReference>
<protein>
    <submittedName>
        <fullName evidence="2">DUF262 domain-containing protein</fullName>
    </submittedName>
</protein>
<organism evidence="2 3">
    <name type="scientific">Adlercreutzia caecimuris</name>
    <dbReference type="NCBI Taxonomy" id="671266"/>
    <lineage>
        <taxon>Bacteria</taxon>
        <taxon>Bacillati</taxon>
        <taxon>Actinomycetota</taxon>
        <taxon>Coriobacteriia</taxon>
        <taxon>Eggerthellales</taxon>
        <taxon>Eggerthellaceae</taxon>
        <taxon>Adlercreutzia</taxon>
    </lineage>
</organism>
<comment type="caution">
    <text evidence="2">The sequence shown here is derived from an EMBL/GenBank/DDBJ whole genome shotgun (WGS) entry which is preliminary data.</text>
</comment>